<gene>
    <name evidence="1" type="ORF">HPB50_001818</name>
</gene>
<evidence type="ECO:0000313" key="2">
    <source>
        <dbReference type="Proteomes" id="UP000821845"/>
    </source>
</evidence>
<dbReference type="Proteomes" id="UP000821845">
    <property type="component" value="Chromosome 2"/>
</dbReference>
<protein>
    <submittedName>
        <fullName evidence="1">Uncharacterized protein</fullName>
    </submittedName>
</protein>
<organism evidence="1 2">
    <name type="scientific">Hyalomma asiaticum</name>
    <name type="common">Tick</name>
    <dbReference type="NCBI Taxonomy" id="266040"/>
    <lineage>
        <taxon>Eukaryota</taxon>
        <taxon>Metazoa</taxon>
        <taxon>Ecdysozoa</taxon>
        <taxon>Arthropoda</taxon>
        <taxon>Chelicerata</taxon>
        <taxon>Arachnida</taxon>
        <taxon>Acari</taxon>
        <taxon>Parasitiformes</taxon>
        <taxon>Ixodida</taxon>
        <taxon>Ixodoidea</taxon>
        <taxon>Ixodidae</taxon>
        <taxon>Hyalomminae</taxon>
        <taxon>Hyalomma</taxon>
    </lineage>
</organism>
<dbReference type="EMBL" id="CM023482">
    <property type="protein sequence ID" value="KAH6937578.1"/>
    <property type="molecule type" value="Genomic_DNA"/>
</dbReference>
<sequence>MAKERSGFPSTAASLWTEPREELAKIHQPQQQTPPDQYLGIDTATLYSLSLQSEDRGAEHATWAPFIYAYGLLVLVLGFLLIYFLIKVGGRASGPRKQGSEARKLTERATVSPPGLRTVLPSMPPTQCSTARAGSSRRHSGHTTASFRRKESDADNATDGLTTYSTELDQEPTHL</sequence>
<evidence type="ECO:0000313" key="1">
    <source>
        <dbReference type="EMBL" id="KAH6937578.1"/>
    </source>
</evidence>
<keyword evidence="2" id="KW-1185">Reference proteome</keyword>
<accession>A0ACB7SUT7</accession>
<proteinExistence type="predicted"/>
<comment type="caution">
    <text evidence="1">The sequence shown here is derived from an EMBL/GenBank/DDBJ whole genome shotgun (WGS) entry which is preliminary data.</text>
</comment>
<reference evidence="1" key="1">
    <citation type="submission" date="2020-05" db="EMBL/GenBank/DDBJ databases">
        <title>Large-scale comparative analyses of tick genomes elucidate their genetic diversity and vector capacities.</title>
        <authorList>
            <person name="Jia N."/>
            <person name="Wang J."/>
            <person name="Shi W."/>
            <person name="Du L."/>
            <person name="Sun Y."/>
            <person name="Zhan W."/>
            <person name="Jiang J."/>
            <person name="Wang Q."/>
            <person name="Zhang B."/>
            <person name="Ji P."/>
            <person name="Sakyi L.B."/>
            <person name="Cui X."/>
            <person name="Yuan T."/>
            <person name="Jiang B."/>
            <person name="Yang W."/>
            <person name="Lam T.T.-Y."/>
            <person name="Chang Q."/>
            <person name="Ding S."/>
            <person name="Wang X."/>
            <person name="Zhu J."/>
            <person name="Ruan X."/>
            <person name="Zhao L."/>
            <person name="Wei J."/>
            <person name="Que T."/>
            <person name="Du C."/>
            <person name="Cheng J."/>
            <person name="Dai P."/>
            <person name="Han X."/>
            <person name="Huang E."/>
            <person name="Gao Y."/>
            <person name="Liu J."/>
            <person name="Shao H."/>
            <person name="Ye R."/>
            <person name="Li L."/>
            <person name="Wei W."/>
            <person name="Wang X."/>
            <person name="Wang C."/>
            <person name="Yang T."/>
            <person name="Huo Q."/>
            <person name="Li W."/>
            <person name="Guo W."/>
            <person name="Chen H."/>
            <person name="Zhou L."/>
            <person name="Ni X."/>
            <person name="Tian J."/>
            <person name="Zhou Y."/>
            <person name="Sheng Y."/>
            <person name="Liu T."/>
            <person name="Pan Y."/>
            <person name="Xia L."/>
            <person name="Li J."/>
            <person name="Zhao F."/>
            <person name="Cao W."/>
        </authorList>
    </citation>
    <scope>NUCLEOTIDE SEQUENCE</scope>
    <source>
        <strain evidence="1">Hyas-2018</strain>
    </source>
</reference>
<name>A0ACB7SUT7_HYAAI</name>